<evidence type="ECO:0000256" key="8">
    <source>
        <dbReference type="PIRSR" id="PIRSR602401-1"/>
    </source>
</evidence>
<dbReference type="InterPro" id="IPR017972">
    <property type="entry name" value="Cyt_P450_CS"/>
</dbReference>
<dbReference type="CDD" id="cd11062">
    <property type="entry name" value="CYP58-like"/>
    <property type="match status" value="1"/>
</dbReference>
<organism evidence="10 11">
    <name type="scientific">Aspergillus nanangensis</name>
    <dbReference type="NCBI Taxonomy" id="2582783"/>
    <lineage>
        <taxon>Eukaryota</taxon>
        <taxon>Fungi</taxon>
        <taxon>Dikarya</taxon>
        <taxon>Ascomycota</taxon>
        <taxon>Pezizomycotina</taxon>
        <taxon>Eurotiomycetes</taxon>
        <taxon>Eurotiomycetidae</taxon>
        <taxon>Eurotiales</taxon>
        <taxon>Aspergillaceae</taxon>
        <taxon>Aspergillus</taxon>
        <taxon>Aspergillus subgen. Circumdati</taxon>
    </lineage>
</organism>
<evidence type="ECO:0000256" key="5">
    <source>
        <dbReference type="ARBA" id="ARBA00023002"/>
    </source>
</evidence>
<dbReference type="Pfam" id="PF00067">
    <property type="entry name" value="p450"/>
    <property type="match status" value="1"/>
</dbReference>
<comment type="caution">
    <text evidence="10">The sequence shown here is derived from an EMBL/GenBank/DDBJ whole genome shotgun (WGS) entry which is preliminary data.</text>
</comment>
<evidence type="ECO:0000256" key="9">
    <source>
        <dbReference type="RuleBase" id="RU000461"/>
    </source>
</evidence>
<evidence type="ECO:0000256" key="3">
    <source>
        <dbReference type="ARBA" id="ARBA00022617"/>
    </source>
</evidence>
<evidence type="ECO:0000313" key="10">
    <source>
        <dbReference type="EMBL" id="KAF9885046.1"/>
    </source>
</evidence>
<evidence type="ECO:0008006" key="12">
    <source>
        <dbReference type="Google" id="ProtNLM"/>
    </source>
</evidence>
<dbReference type="PROSITE" id="PS00086">
    <property type="entry name" value="CYTOCHROME_P450"/>
    <property type="match status" value="1"/>
</dbReference>
<dbReference type="PANTHER" id="PTHR24305">
    <property type="entry name" value="CYTOCHROME P450"/>
    <property type="match status" value="1"/>
</dbReference>
<keyword evidence="11" id="KW-1185">Reference proteome</keyword>
<protein>
    <recommendedName>
        <fullName evidence="12">Cytochrome P450</fullName>
    </recommendedName>
</protein>
<evidence type="ECO:0000256" key="4">
    <source>
        <dbReference type="ARBA" id="ARBA00022723"/>
    </source>
</evidence>
<dbReference type="GO" id="GO:0016705">
    <property type="term" value="F:oxidoreductase activity, acting on paired donors, with incorporation or reduction of molecular oxygen"/>
    <property type="evidence" value="ECO:0007669"/>
    <property type="project" value="InterPro"/>
</dbReference>
<gene>
    <name evidence="10" type="ORF">FE257_000777</name>
</gene>
<dbReference type="PRINTS" id="PR00385">
    <property type="entry name" value="P450"/>
</dbReference>
<dbReference type="GO" id="GO:0004497">
    <property type="term" value="F:monooxygenase activity"/>
    <property type="evidence" value="ECO:0007669"/>
    <property type="project" value="UniProtKB-KW"/>
</dbReference>
<proteinExistence type="inferred from homology"/>
<dbReference type="Gene3D" id="1.10.630.10">
    <property type="entry name" value="Cytochrome P450"/>
    <property type="match status" value="1"/>
</dbReference>
<keyword evidence="3 8" id="KW-0349">Heme</keyword>
<comment type="similarity">
    <text evidence="2 9">Belongs to the cytochrome P450 family.</text>
</comment>
<accession>A0AAD4CEJ8</accession>
<reference evidence="10" key="1">
    <citation type="journal article" date="2019" name="Beilstein J. Org. Chem.">
        <title>Nanangenines: drimane sesquiterpenoids as the dominant metabolite cohort of a novel Australian fungus, Aspergillus nanangensis.</title>
        <authorList>
            <person name="Lacey H.J."/>
            <person name="Gilchrist C.L.M."/>
            <person name="Crombie A."/>
            <person name="Kalaitzis J.A."/>
            <person name="Vuong D."/>
            <person name="Rutledge P.J."/>
            <person name="Turner P."/>
            <person name="Pitt J.I."/>
            <person name="Lacey E."/>
            <person name="Chooi Y.H."/>
            <person name="Piggott A.M."/>
        </authorList>
    </citation>
    <scope>NUCLEOTIDE SEQUENCE</scope>
    <source>
        <strain evidence="10">MST-FP2251</strain>
    </source>
</reference>
<evidence type="ECO:0000256" key="6">
    <source>
        <dbReference type="ARBA" id="ARBA00023004"/>
    </source>
</evidence>
<sequence>MAGLATWVGVIALSYLATKYLYRLYFHPLSKFPGPRLAAASSLYEFYFNVVRRGMFVWEIERLHQVYGPIIRINPREVHIKDPEYYDEIYASSARKREKDPVNIARFDLDGSAFAAVSPEQHRLRRAPLDRFFSKQAITNLEPLIWEKLDALCDHFTRAFQSHKVINLDAGFAGLTSDIIYRFVFGVEAGNLDRADFNESVRDGINGLFRMGHITFFFPFIQSLMSALPLAWLEKVNPYALALMNQKKAIQQHTTDMLDGNMAKSERESIIGTIAGPNGPDHMKHPMDLTNDGWSLIIGGTETTARSLSLGAFHLFTNATMRKKLREELRSVMPTADARPTWNQLEQLPYLSGFVCEALRLSTGIASRSARVAPTEALVYKDYVIPPKTLVSQTNYFTLMDPTIFPDPHAFDPERWMRAAAQGDRLDRYLVNFSKGTRMCVGKNLAWAELYLVFATLARRFDMELHQTTADNIAFVRDFGMPYPDEGNLSVQALVTKILTD</sequence>
<dbReference type="SUPFAM" id="SSF48264">
    <property type="entry name" value="Cytochrome P450"/>
    <property type="match status" value="1"/>
</dbReference>
<dbReference type="GO" id="GO:0020037">
    <property type="term" value="F:heme binding"/>
    <property type="evidence" value="ECO:0007669"/>
    <property type="project" value="InterPro"/>
</dbReference>
<dbReference type="InterPro" id="IPR050121">
    <property type="entry name" value="Cytochrome_P450_monoxygenase"/>
</dbReference>
<dbReference type="Proteomes" id="UP001194746">
    <property type="component" value="Unassembled WGS sequence"/>
</dbReference>
<keyword evidence="7 9" id="KW-0503">Monooxygenase</keyword>
<dbReference type="PRINTS" id="PR00463">
    <property type="entry name" value="EP450I"/>
</dbReference>
<keyword evidence="6 8" id="KW-0408">Iron</keyword>
<evidence type="ECO:0000256" key="1">
    <source>
        <dbReference type="ARBA" id="ARBA00001971"/>
    </source>
</evidence>
<dbReference type="InterPro" id="IPR002401">
    <property type="entry name" value="Cyt_P450_E_grp-I"/>
</dbReference>
<comment type="cofactor">
    <cofactor evidence="1 8">
        <name>heme</name>
        <dbReference type="ChEBI" id="CHEBI:30413"/>
    </cofactor>
</comment>
<dbReference type="GO" id="GO:0005506">
    <property type="term" value="F:iron ion binding"/>
    <property type="evidence" value="ECO:0007669"/>
    <property type="project" value="InterPro"/>
</dbReference>
<evidence type="ECO:0000256" key="2">
    <source>
        <dbReference type="ARBA" id="ARBA00010617"/>
    </source>
</evidence>
<dbReference type="AlphaFoldDB" id="A0AAD4CEJ8"/>
<evidence type="ECO:0000256" key="7">
    <source>
        <dbReference type="ARBA" id="ARBA00023033"/>
    </source>
</evidence>
<dbReference type="PANTHER" id="PTHR24305:SF157">
    <property type="entry name" value="N-ACETYLTRYPTOPHAN 6-HYDROXYLASE IVOC-RELATED"/>
    <property type="match status" value="1"/>
</dbReference>
<dbReference type="InterPro" id="IPR001128">
    <property type="entry name" value="Cyt_P450"/>
</dbReference>
<feature type="binding site" description="axial binding residue" evidence="8">
    <location>
        <position position="440"/>
    </location>
    <ligand>
        <name>heme</name>
        <dbReference type="ChEBI" id="CHEBI:30413"/>
    </ligand>
    <ligandPart>
        <name>Fe</name>
        <dbReference type="ChEBI" id="CHEBI:18248"/>
    </ligandPart>
</feature>
<keyword evidence="5 9" id="KW-0560">Oxidoreductase</keyword>
<name>A0AAD4CEJ8_ASPNN</name>
<keyword evidence="4 8" id="KW-0479">Metal-binding</keyword>
<reference evidence="10" key="2">
    <citation type="submission" date="2020-02" db="EMBL/GenBank/DDBJ databases">
        <authorList>
            <person name="Gilchrist C.L.M."/>
            <person name="Chooi Y.-H."/>
        </authorList>
    </citation>
    <scope>NUCLEOTIDE SEQUENCE</scope>
    <source>
        <strain evidence="10">MST-FP2251</strain>
    </source>
</reference>
<dbReference type="InterPro" id="IPR036396">
    <property type="entry name" value="Cyt_P450_sf"/>
</dbReference>
<dbReference type="EMBL" id="VCAU01000105">
    <property type="protein sequence ID" value="KAF9885046.1"/>
    <property type="molecule type" value="Genomic_DNA"/>
</dbReference>
<evidence type="ECO:0000313" key="11">
    <source>
        <dbReference type="Proteomes" id="UP001194746"/>
    </source>
</evidence>